<organism evidence="1">
    <name type="scientific">uncultured Sulfurovum sp</name>
    <dbReference type="NCBI Taxonomy" id="269237"/>
    <lineage>
        <taxon>Bacteria</taxon>
        <taxon>Pseudomonadati</taxon>
        <taxon>Campylobacterota</taxon>
        <taxon>Epsilonproteobacteria</taxon>
        <taxon>Campylobacterales</taxon>
        <taxon>Sulfurovaceae</taxon>
        <taxon>Sulfurovum</taxon>
        <taxon>environmental samples</taxon>
    </lineage>
</organism>
<sequence length="182" mass="20718">MSFFSKLSDSVFGIFNKDTKDENKEVKEVLPEQAEVKIEEKAEVKEEVEVLSEIDALKKELSGTFDNLTSMDEYWEAIVAIEAVATSCASSDKDFSDKEREEIKTFVQKINPNKEVPSSIKEKIDELYANPLPLNKAYLLAKDTKVEMSVFEDIIEVVMHTDGVKFEEKVVLNAWHDFKQAA</sequence>
<name>A0A6S6TFB7_9BACT</name>
<accession>A0A6S6TFB7</accession>
<gene>
    <name evidence="1" type="ORF">HELGO_WM49868</name>
</gene>
<proteinExistence type="predicted"/>
<evidence type="ECO:0000313" key="1">
    <source>
        <dbReference type="EMBL" id="CAA6818034.1"/>
    </source>
</evidence>
<reference evidence="1" key="1">
    <citation type="submission" date="2020-01" db="EMBL/GenBank/DDBJ databases">
        <authorList>
            <person name="Meier V. D."/>
            <person name="Meier V D."/>
        </authorList>
    </citation>
    <scope>NUCLEOTIDE SEQUENCE</scope>
    <source>
        <strain evidence="1">HLG_WM_MAG_03</strain>
    </source>
</reference>
<protein>
    <submittedName>
        <fullName evidence="1">Uncharacterized protein</fullName>
    </submittedName>
</protein>
<dbReference type="AlphaFoldDB" id="A0A6S6TFB7"/>
<dbReference type="EMBL" id="CACVAR010000284">
    <property type="protein sequence ID" value="CAA6818034.1"/>
    <property type="molecule type" value="Genomic_DNA"/>
</dbReference>